<name>A0A0R2NNE7_9LACO</name>
<dbReference type="RefSeq" id="WP_024623597.1">
    <property type="nucleotide sequence ID" value="NZ_AYGX02000083.1"/>
</dbReference>
<dbReference type="Pfam" id="PF06028">
    <property type="entry name" value="DUF915"/>
    <property type="match status" value="1"/>
</dbReference>
<dbReference type="SUPFAM" id="SSF53474">
    <property type="entry name" value="alpha/beta-Hydrolases"/>
    <property type="match status" value="1"/>
</dbReference>
<reference evidence="2 3" key="1">
    <citation type="journal article" date="2015" name="Genome Announc.">
        <title>Expanding the biotechnology potential of lactobacilli through comparative genomics of 213 strains and associated genera.</title>
        <authorList>
            <person name="Sun Z."/>
            <person name="Harris H.M."/>
            <person name="McCann A."/>
            <person name="Guo C."/>
            <person name="Argimon S."/>
            <person name="Zhang W."/>
            <person name="Yang X."/>
            <person name="Jeffery I.B."/>
            <person name="Cooney J.C."/>
            <person name="Kagawa T.F."/>
            <person name="Liu W."/>
            <person name="Song Y."/>
            <person name="Salvetti E."/>
            <person name="Wrobel A."/>
            <person name="Rasinkangas P."/>
            <person name="Parkhill J."/>
            <person name="Rea M.C."/>
            <person name="O'Sullivan O."/>
            <person name="Ritari J."/>
            <person name="Douillard F.P."/>
            <person name="Paul Ross R."/>
            <person name="Yang R."/>
            <person name="Briner A.E."/>
            <person name="Felis G.E."/>
            <person name="de Vos W.M."/>
            <person name="Barrangou R."/>
            <person name="Klaenhammer T.R."/>
            <person name="Caufield P.W."/>
            <person name="Cui Y."/>
            <person name="Zhang H."/>
            <person name="O'Toole P.W."/>
        </authorList>
    </citation>
    <scope>NUCLEOTIDE SEQUENCE [LARGE SCALE GENOMIC DNA]</scope>
    <source>
        <strain evidence="2 3">DSM 21115</strain>
    </source>
</reference>
<dbReference type="InterPro" id="IPR029058">
    <property type="entry name" value="AB_hydrolase_fold"/>
</dbReference>
<protein>
    <submittedName>
        <fullName evidence="2">Cell surface hydrolase, duf915 family, membrane-bound</fullName>
    </submittedName>
</protein>
<dbReference type="AlphaFoldDB" id="A0A0R2NNE7"/>
<evidence type="ECO:0000313" key="2">
    <source>
        <dbReference type="EMBL" id="KRO27241.1"/>
    </source>
</evidence>
<sequence length="269" mass="29351">MPKKVIWGLIACGAFLILIVTLGLTTQLHSDRTSHVITAQKRPLILVGGSSSTPEDFDDMIKTLNSQHQHPIINVTVTKKQTIQFKETRVDGTHLSDALIVIYFEDSTDSNDNIITQTTGLDKALRYLQKRVGLKTANALGYSNGGLIWSRYLAGLAGGSVADIQNLMLLGTPFLGTNEKHPDKTLYDPLLANKDKFKSLDTVVNIAADTSSGDDDVVPLSSVTAGGTLFMNTADRYTQMTVNQKDLTHGTLIHAAYVARLVRQNLLNQ</sequence>
<accession>A0A0R2NNE7</accession>
<comment type="caution">
    <text evidence="2">The sequence shown here is derived from an EMBL/GenBank/DDBJ whole genome shotgun (WGS) entry which is preliminary data.</text>
</comment>
<gene>
    <name evidence="2" type="ORF">DY78_GL000212</name>
</gene>
<dbReference type="EMBL" id="AYGX02000083">
    <property type="protein sequence ID" value="KRO27241.1"/>
    <property type="molecule type" value="Genomic_DNA"/>
</dbReference>
<organism evidence="2 3">
    <name type="scientific">Lactiplantibacillus fabifermentans DSM 21115</name>
    <dbReference type="NCBI Taxonomy" id="1413187"/>
    <lineage>
        <taxon>Bacteria</taxon>
        <taxon>Bacillati</taxon>
        <taxon>Bacillota</taxon>
        <taxon>Bacilli</taxon>
        <taxon>Lactobacillales</taxon>
        <taxon>Lactobacillaceae</taxon>
        <taxon>Lactiplantibacillus</taxon>
    </lineage>
</organism>
<keyword evidence="3" id="KW-1185">Reference proteome</keyword>
<evidence type="ECO:0000313" key="3">
    <source>
        <dbReference type="Proteomes" id="UP000050920"/>
    </source>
</evidence>
<feature type="transmembrane region" description="Helical" evidence="1">
    <location>
        <begin position="6"/>
        <end position="25"/>
    </location>
</feature>
<keyword evidence="1" id="KW-0472">Membrane</keyword>
<keyword evidence="1" id="KW-0812">Transmembrane</keyword>
<evidence type="ECO:0000256" key="1">
    <source>
        <dbReference type="SAM" id="Phobius"/>
    </source>
</evidence>
<dbReference type="Gene3D" id="3.40.50.1820">
    <property type="entry name" value="alpha/beta hydrolase"/>
    <property type="match status" value="1"/>
</dbReference>
<proteinExistence type="predicted"/>
<keyword evidence="2" id="KW-0378">Hydrolase</keyword>
<keyword evidence="1" id="KW-1133">Transmembrane helix</keyword>
<dbReference type="InterPro" id="IPR010315">
    <property type="entry name" value="DUF915_hydro-like"/>
</dbReference>
<dbReference type="Proteomes" id="UP000050920">
    <property type="component" value="Unassembled WGS sequence"/>
</dbReference>
<dbReference type="GO" id="GO:0016787">
    <property type="term" value="F:hydrolase activity"/>
    <property type="evidence" value="ECO:0007669"/>
    <property type="project" value="UniProtKB-KW"/>
</dbReference>